<proteinExistence type="predicted"/>
<organism evidence="2 3">
    <name type="scientific">Hydromonas duriensis</name>
    <dbReference type="NCBI Taxonomy" id="1527608"/>
    <lineage>
        <taxon>Bacteria</taxon>
        <taxon>Pseudomonadati</taxon>
        <taxon>Pseudomonadota</taxon>
        <taxon>Betaproteobacteria</taxon>
        <taxon>Burkholderiales</taxon>
        <taxon>Burkholderiaceae</taxon>
        <taxon>Hydromonas</taxon>
    </lineage>
</organism>
<sequence length="416" mass="45956">MKFELRWCAVAAVLSLTGCASTEIRNMPAQQLVSKGIEHAFDMPNYRFVASSGIDEIKLNTTNQLESDEDVTNFFSSFMSSLQKHSSAETIGVIDMPNKMYQMTPSFRYDSKNLKTMMAFPIVYDGQKKHLFADFSALDMFLNAPENSGKYSEFDLNAFSNHLDKSSKIIDVLKKNFIGHYEGLDKASFSDVPLDNDDKHQGVVRKVQVKTSVQKSLDMFPNIFKDVAGIFKPELTKNNDGQAIDAAKAVDASAEMDTAVDIDTDIEKSVMDNLKKFIAPESEQTEVLGFNNKGEVVQTDTKVRVVLNNPKPDEDTPSSKEPMIFAAHSKVRLYDIGTAKLIDAPTPENSVDGAENLKKSSLGKILLSIFGGTDKNDDDLIAFDAADAAEASAPSRGRGKHAHRSSSSKTKMRKHH</sequence>
<name>A0A4R6Y8X5_9BURK</name>
<gene>
    <name evidence="2" type="ORF">DFR44_107101</name>
</gene>
<evidence type="ECO:0000256" key="1">
    <source>
        <dbReference type="SAM" id="MobiDB-lite"/>
    </source>
</evidence>
<protein>
    <recommendedName>
        <fullName evidence="4">Lipoprotein</fullName>
    </recommendedName>
</protein>
<reference evidence="2 3" key="1">
    <citation type="submission" date="2019-03" db="EMBL/GenBank/DDBJ databases">
        <title>Genomic Encyclopedia of Type Strains, Phase IV (KMG-IV): sequencing the most valuable type-strain genomes for metagenomic binning, comparative biology and taxonomic classification.</title>
        <authorList>
            <person name="Goeker M."/>
        </authorList>
    </citation>
    <scope>NUCLEOTIDE SEQUENCE [LARGE SCALE GENOMIC DNA]</scope>
    <source>
        <strain evidence="2 3">DSM 102852</strain>
    </source>
</reference>
<feature type="compositionally biased region" description="Basic residues" evidence="1">
    <location>
        <begin position="397"/>
        <end position="416"/>
    </location>
</feature>
<evidence type="ECO:0000313" key="2">
    <source>
        <dbReference type="EMBL" id="TDR31884.1"/>
    </source>
</evidence>
<evidence type="ECO:0008006" key="4">
    <source>
        <dbReference type="Google" id="ProtNLM"/>
    </source>
</evidence>
<dbReference type="PROSITE" id="PS51257">
    <property type="entry name" value="PROKAR_LIPOPROTEIN"/>
    <property type="match status" value="1"/>
</dbReference>
<comment type="caution">
    <text evidence="2">The sequence shown here is derived from an EMBL/GenBank/DDBJ whole genome shotgun (WGS) entry which is preliminary data.</text>
</comment>
<dbReference type="AlphaFoldDB" id="A0A4R6Y8X5"/>
<dbReference type="OrthoDB" id="8611422at2"/>
<evidence type="ECO:0000313" key="3">
    <source>
        <dbReference type="Proteomes" id="UP000294480"/>
    </source>
</evidence>
<dbReference type="EMBL" id="SNZE01000007">
    <property type="protein sequence ID" value="TDR31884.1"/>
    <property type="molecule type" value="Genomic_DNA"/>
</dbReference>
<dbReference type="Proteomes" id="UP000294480">
    <property type="component" value="Unassembled WGS sequence"/>
</dbReference>
<dbReference type="RefSeq" id="WP_133619613.1">
    <property type="nucleotide sequence ID" value="NZ_SNZE01000007.1"/>
</dbReference>
<keyword evidence="3" id="KW-1185">Reference proteome</keyword>
<accession>A0A4R6Y8X5</accession>
<feature type="region of interest" description="Disordered" evidence="1">
    <location>
        <begin position="389"/>
        <end position="416"/>
    </location>
</feature>